<dbReference type="NCBIfam" id="TIGR01216">
    <property type="entry name" value="ATP_synt_epsi"/>
    <property type="match status" value="1"/>
</dbReference>
<protein>
    <recommendedName>
        <fullName evidence="10">ATP synthase epsilon chain</fullName>
    </recommendedName>
    <alternativeName>
        <fullName evidence="10">ATP synthase F1 sector epsilon subunit</fullName>
    </alternativeName>
    <alternativeName>
        <fullName evidence="10">F-ATPase epsilon subunit</fullName>
    </alternativeName>
</protein>
<comment type="subcellular location">
    <subcellularLocation>
        <location evidence="10">Cell membrane</location>
        <topology evidence="10">Peripheral membrane protein</topology>
    </subcellularLocation>
    <subcellularLocation>
        <location evidence="2">Endomembrane system</location>
        <topology evidence="2">Peripheral membrane protein</topology>
    </subcellularLocation>
</comment>
<dbReference type="InterPro" id="IPR036771">
    <property type="entry name" value="ATPsynth_dsu/esu_N"/>
</dbReference>
<dbReference type="GO" id="GO:0045259">
    <property type="term" value="C:proton-transporting ATP synthase complex"/>
    <property type="evidence" value="ECO:0007669"/>
    <property type="project" value="UniProtKB-KW"/>
</dbReference>
<dbReference type="EMBL" id="CATKSH010000020">
    <property type="protein sequence ID" value="CAI9121682.1"/>
    <property type="molecule type" value="Genomic_DNA"/>
</dbReference>
<evidence type="ECO:0000256" key="6">
    <source>
        <dbReference type="ARBA" id="ARBA00023065"/>
    </source>
</evidence>
<evidence type="ECO:0000256" key="5">
    <source>
        <dbReference type="ARBA" id="ARBA00022781"/>
    </source>
</evidence>
<name>A0AA35UJU7_9PROT</name>
<organism evidence="13 14">
    <name type="scientific">Brytella acorum</name>
    <dbReference type="NCBI Taxonomy" id="2959299"/>
    <lineage>
        <taxon>Bacteria</taxon>
        <taxon>Pseudomonadati</taxon>
        <taxon>Pseudomonadota</taxon>
        <taxon>Alphaproteobacteria</taxon>
        <taxon>Acetobacterales</taxon>
        <taxon>Acetobacteraceae</taxon>
        <taxon>Brytella</taxon>
    </lineage>
</organism>
<reference evidence="13" key="1">
    <citation type="submission" date="2023-03" db="EMBL/GenBank/DDBJ databases">
        <authorList>
            <person name="Cleenwerck I."/>
        </authorList>
    </citation>
    <scope>NUCLEOTIDE SEQUENCE</scope>
    <source>
        <strain evidence="13">LMG 32879</strain>
    </source>
</reference>
<comment type="caution">
    <text evidence="13">The sequence shown here is derived from an EMBL/GenBank/DDBJ whole genome shotgun (WGS) entry which is preliminary data.</text>
</comment>
<dbReference type="CDD" id="cd12152">
    <property type="entry name" value="F1-ATPase_delta"/>
    <property type="match status" value="1"/>
</dbReference>
<dbReference type="Proteomes" id="UP001176960">
    <property type="component" value="Unassembled WGS sequence"/>
</dbReference>
<dbReference type="GO" id="GO:0005886">
    <property type="term" value="C:plasma membrane"/>
    <property type="evidence" value="ECO:0007669"/>
    <property type="project" value="UniProtKB-SubCell"/>
</dbReference>
<keyword evidence="5 10" id="KW-0375">Hydrogen ion transport</keyword>
<evidence type="ECO:0000256" key="3">
    <source>
        <dbReference type="ARBA" id="ARBA00005712"/>
    </source>
</evidence>
<keyword evidence="9 10" id="KW-0066">ATP synthesis</keyword>
<keyword evidence="10" id="KW-1003">Cell membrane</keyword>
<keyword evidence="6 10" id="KW-0406">Ion transport</keyword>
<dbReference type="GO" id="GO:0046933">
    <property type="term" value="F:proton-transporting ATP synthase activity, rotational mechanism"/>
    <property type="evidence" value="ECO:0007669"/>
    <property type="project" value="UniProtKB-UniRule"/>
</dbReference>
<dbReference type="InterPro" id="IPR020546">
    <property type="entry name" value="ATP_synth_F1_dsu/esu_N"/>
</dbReference>
<evidence type="ECO:0000256" key="7">
    <source>
        <dbReference type="ARBA" id="ARBA00023136"/>
    </source>
</evidence>
<comment type="similarity">
    <text evidence="3 10 11">Belongs to the ATPase epsilon chain family.</text>
</comment>
<proteinExistence type="inferred from homology"/>
<evidence type="ECO:0000256" key="4">
    <source>
        <dbReference type="ARBA" id="ARBA00022448"/>
    </source>
</evidence>
<dbReference type="PANTHER" id="PTHR13822:SF10">
    <property type="entry name" value="ATP SYNTHASE EPSILON CHAIN, CHLOROPLASTIC"/>
    <property type="match status" value="1"/>
</dbReference>
<evidence type="ECO:0000259" key="12">
    <source>
        <dbReference type="Pfam" id="PF02823"/>
    </source>
</evidence>
<comment type="subunit">
    <text evidence="10 11">F-type ATPases have 2 components, CF(1) - the catalytic core - and CF(0) - the membrane proton channel. CF(1) has five subunits: alpha(3), beta(3), gamma(1), delta(1), epsilon(1). CF(0) has three main subunits: a, b and c.</text>
</comment>
<keyword evidence="4 10" id="KW-0813">Transport</keyword>
<evidence type="ECO:0000256" key="11">
    <source>
        <dbReference type="RuleBase" id="RU003656"/>
    </source>
</evidence>
<sequence length="139" mass="15017">MPVQLEIISPERLLLRKDVDMAVLPGAEGDIAAMPDHAPLMLVLRGGLVSLYEGDKVTEQFFVAGGFADMTPDRCTILADEAKRLDEISVETARSRLAALETAFANVAAEDVDAMDTMAKRLQAARAEIEAAEEAHPTH</sequence>
<keyword evidence="8 10" id="KW-0139">CF(1)</keyword>
<accession>A0AA35UJU7</accession>
<feature type="domain" description="ATP synthase F1 complex delta/epsilon subunit N-terminal" evidence="12">
    <location>
        <begin position="4"/>
        <end position="82"/>
    </location>
</feature>
<keyword evidence="14" id="KW-1185">Reference proteome</keyword>
<dbReference type="Pfam" id="PF02823">
    <property type="entry name" value="ATP-synt_DE_N"/>
    <property type="match status" value="1"/>
</dbReference>
<evidence type="ECO:0000256" key="2">
    <source>
        <dbReference type="ARBA" id="ARBA00004184"/>
    </source>
</evidence>
<evidence type="ECO:0000256" key="9">
    <source>
        <dbReference type="ARBA" id="ARBA00023310"/>
    </source>
</evidence>
<gene>
    <name evidence="10 13" type="primary">atpC</name>
    <name evidence="13" type="ORF">LMG32879_002531</name>
</gene>
<dbReference type="Gene3D" id="2.60.15.10">
    <property type="entry name" value="F0F1 ATP synthase delta/epsilon subunit, N-terminal"/>
    <property type="match status" value="1"/>
</dbReference>
<dbReference type="GO" id="GO:0005524">
    <property type="term" value="F:ATP binding"/>
    <property type="evidence" value="ECO:0007669"/>
    <property type="project" value="UniProtKB-UniRule"/>
</dbReference>
<evidence type="ECO:0000256" key="1">
    <source>
        <dbReference type="ARBA" id="ARBA00003543"/>
    </source>
</evidence>
<keyword evidence="7 10" id="KW-0472">Membrane</keyword>
<evidence type="ECO:0000256" key="8">
    <source>
        <dbReference type="ARBA" id="ARBA00023196"/>
    </source>
</evidence>
<evidence type="ECO:0000313" key="13">
    <source>
        <dbReference type="EMBL" id="CAI9121682.1"/>
    </source>
</evidence>
<dbReference type="GO" id="GO:0012505">
    <property type="term" value="C:endomembrane system"/>
    <property type="evidence" value="ECO:0007669"/>
    <property type="project" value="UniProtKB-SubCell"/>
</dbReference>
<dbReference type="SUPFAM" id="SSF51344">
    <property type="entry name" value="Epsilon subunit of F1F0-ATP synthase N-terminal domain"/>
    <property type="match status" value="1"/>
</dbReference>
<evidence type="ECO:0000313" key="14">
    <source>
        <dbReference type="Proteomes" id="UP001176960"/>
    </source>
</evidence>
<dbReference type="RefSeq" id="WP_289842823.1">
    <property type="nucleotide sequence ID" value="NZ_CATKSH010000020.1"/>
</dbReference>
<dbReference type="InterPro" id="IPR001469">
    <property type="entry name" value="ATP_synth_F1_dsu/esu"/>
</dbReference>
<evidence type="ECO:0000256" key="10">
    <source>
        <dbReference type="HAMAP-Rule" id="MF_00530"/>
    </source>
</evidence>
<dbReference type="AlphaFoldDB" id="A0AA35UJU7"/>
<comment type="function">
    <text evidence="1 10">Produces ATP from ADP in the presence of a proton gradient across the membrane.</text>
</comment>
<dbReference type="HAMAP" id="MF_00530">
    <property type="entry name" value="ATP_synth_epsil_bac"/>
    <property type="match status" value="1"/>
</dbReference>
<dbReference type="PANTHER" id="PTHR13822">
    <property type="entry name" value="ATP SYNTHASE DELTA/EPSILON CHAIN"/>
    <property type="match status" value="1"/>
</dbReference>